<comment type="caution">
    <text evidence="2">The sequence shown here is derived from an EMBL/GenBank/DDBJ whole genome shotgun (WGS) entry which is preliminary data.</text>
</comment>
<keyword evidence="1" id="KW-0472">Membrane</keyword>
<organism evidence="2 3">
    <name type="scientific">Trifolium pratense</name>
    <name type="common">Red clover</name>
    <dbReference type="NCBI Taxonomy" id="57577"/>
    <lineage>
        <taxon>Eukaryota</taxon>
        <taxon>Viridiplantae</taxon>
        <taxon>Streptophyta</taxon>
        <taxon>Embryophyta</taxon>
        <taxon>Tracheophyta</taxon>
        <taxon>Spermatophyta</taxon>
        <taxon>Magnoliopsida</taxon>
        <taxon>eudicotyledons</taxon>
        <taxon>Gunneridae</taxon>
        <taxon>Pentapetalae</taxon>
        <taxon>rosids</taxon>
        <taxon>fabids</taxon>
        <taxon>Fabales</taxon>
        <taxon>Fabaceae</taxon>
        <taxon>Papilionoideae</taxon>
        <taxon>50 kb inversion clade</taxon>
        <taxon>NPAAA clade</taxon>
        <taxon>Hologalegina</taxon>
        <taxon>IRL clade</taxon>
        <taxon>Trifolieae</taxon>
        <taxon>Trifolium</taxon>
    </lineage>
</organism>
<name>A0A2K3L5Y2_TRIPR</name>
<reference evidence="2 3" key="1">
    <citation type="journal article" date="2014" name="Am. J. Bot.">
        <title>Genome assembly and annotation for red clover (Trifolium pratense; Fabaceae).</title>
        <authorList>
            <person name="Istvanek J."/>
            <person name="Jaros M."/>
            <person name="Krenek A."/>
            <person name="Repkova J."/>
        </authorList>
    </citation>
    <scope>NUCLEOTIDE SEQUENCE [LARGE SCALE GENOMIC DNA]</scope>
    <source>
        <strain evidence="3">cv. Tatra</strain>
        <tissue evidence="2">Young leaves</tissue>
    </source>
</reference>
<dbReference type="Proteomes" id="UP000236291">
    <property type="component" value="Unassembled WGS sequence"/>
</dbReference>
<keyword evidence="1" id="KW-1133">Transmembrane helix</keyword>
<reference evidence="2 3" key="2">
    <citation type="journal article" date="2017" name="Front. Plant Sci.">
        <title>Gene Classification and Mining of Molecular Markers Useful in Red Clover (Trifolium pratense) Breeding.</title>
        <authorList>
            <person name="Istvanek J."/>
            <person name="Dluhosova J."/>
            <person name="Dluhos P."/>
            <person name="Patkova L."/>
            <person name="Nedelnik J."/>
            <person name="Repkova J."/>
        </authorList>
    </citation>
    <scope>NUCLEOTIDE SEQUENCE [LARGE SCALE GENOMIC DNA]</scope>
    <source>
        <strain evidence="3">cv. Tatra</strain>
        <tissue evidence="2">Young leaves</tissue>
    </source>
</reference>
<accession>A0A2K3L5Y2</accession>
<dbReference type="AlphaFoldDB" id="A0A2K3L5Y2"/>
<evidence type="ECO:0000313" key="3">
    <source>
        <dbReference type="Proteomes" id="UP000236291"/>
    </source>
</evidence>
<feature type="transmembrane region" description="Helical" evidence="1">
    <location>
        <begin position="91"/>
        <end position="114"/>
    </location>
</feature>
<keyword evidence="1" id="KW-0812">Transmembrane</keyword>
<gene>
    <name evidence="2" type="ORF">L195_g029849</name>
</gene>
<feature type="transmembrane region" description="Helical" evidence="1">
    <location>
        <begin position="53"/>
        <end position="71"/>
    </location>
</feature>
<proteinExistence type="predicted"/>
<evidence type="ECO:0000256" key="1">
    <source>
        <dbReference type="SAM" id="Phobius"/>
    </source>
</evidence>
<protein>
    <submittedName>
        <fullName evidence="2">Ribonuclease H</fullName>
    </submittedName>
</protein>
<evidence type="ECO:0000313" key="2">
    <source>
        <dbReference type="EMBL" id="PNX73939.1"/>
    </source>
</evidence>
<dbReference type="EMBL" id="ASHM01026775">
    <property type="protein sequence ID" value="PNX73939.1"/>
    <property type="molecule type" value="Genomic_DNA"/>
</dbReference>
<sequence>MLSANTAYFHLFPPTATVAWAAWLWHPFLPPSSSFVVWRALHDSCKRSWSEHIHNVALVAITHAFHSIWMARNGIRFNNAKISFHAAKMKVLTAIAMSATLVAGFTAPTETSILTRLQLKPRLHNAPVISLVLWRVPSIHWMKVNMDGSVTNLPPSAACGGVFRDHLVTFQGCFATPYQFYMRTLWPSSWPYRLAHNNGWQNVWIESDSQAALCTFGNHACSRAFEPTDGRTILLGGTLCHKFSGELS</sequence>